<keyword evidence="7" id="KW-1185">Reference proteome</keyword>
<dbReference type="RefSeq" id="WP_349241316.1">
    <property type="nucleotide sequence ID" value="NZ_JAVTTO010000002.1"/>
</dbReference>
<dbReference type="NCBIfam" id="TIGR03516">
    <property type="entry name" value="ppisom_GldI"/>
    <property type="match status" value="1"/>
</dbReference>
<keyword evidence="3 4" id="KW-0413">Isomerase</keyword>
<evidence type="ECO:0000259" key="5">
    <source>
        <dbReference type="PROSITE" id="PS50059"/>
    </source>
</evidence>
<dbReference type="EC" id="5.2.1.8" evidence="4"/>
<dbReference type="PROSITE" id="PS51257">
    <property type="entry name" value="PROKAR_LIPOPROTEIN"/>
    <property type="match status" value="1"/>
</dbReference>
<sequence length="184" mass="20675">MKLKSVLFLASCIVFVSCSEPQARRPITAKTSTTLASTVAQTKVINKIEEQAILKYIESDSIHKYTVSSNGFWYTYNHKIEAETYTPKANDRVLISYDIKDLNNEVIYSSEELGQKQYVVDKEDFITALQIGIKMMKEGESVTFVIPSFNAYGVVGDGNRIGINESIISTVTLLKINQTNRNEN</sequence>
<keyword evidence="2 3" id="KW-0697">Rotamase</keyword>
<dbReference type="SUPFAM" id="SSF54534">
    <property type="entry name" value="FKBP-like"/>
    <property type="match status" value="1"/>
</dbReference>
<evidence type="ECO:0000256" key="3">
    <source>
        <dbReference type="PROSITE-ProRule" id="PRU00277"/>
    </source>
</evidence>
<organism evidence="6 7">
    <name type="scientific">Asprobacillus argus</name>
    <dbReference type="NCBI Taxonomy" id="3076534"/>
    <lineage>
        <taxon>Bacteria</taxon>
        <taxon>Pseudomonadati</taxon>
        <taxon>Bacteroidota</taxon>
        <taxon>Flavobacteriia</taxon>
        <taxon>Flavobacteriales</taxon>
        <taxon>Flavobacteriaceae</taxon>
        <taxon>Asprobacillus</taxon>
    </lineage>
</organism>
<dbReference type="InterPro" id="IPR001179">
    <property type="entry name" value="PPIase_FKBP_dom"/>
</dbReference>
<dbReference type="Pfam" id="PF00254">
    <property type="entry name" value="FKBP_C"/>
    <property type="match status" value="1"/>
</dbReference>
<dbReference type="InterPro" id="IPR046357">
    <property type="entry name" value="PPIase_dom_sf"/>
</dbReference>
<dbReference type="InterPro" id="IPR019869">
    <property type="entry name" value="Motility-assoc_PPIase_GldI"/>
</dbReference>
<name>A0ABU3LEI3_9FLAO</name>
<comment type="similarity">
    <text evidence="4">Belongs to the FKBP-type PPIase family.</text>
</comment>
<protein>
    <recommendedName>
        <fullName evidence="4">Peptidyl-prolyl cis-trans isomerase</fullName>
        <ecNumber evidence="4">5.2.1.8</ecNumber>
    </recommendedName>
</protein>
<accession>A0ABU3LEI3</accession>
<evidence type="ECO:0000256" key="2">
    <source>
        <dbReference type="ARBA" id="ARBA00023110"/>
    </source>
</evidence>
<dbReference type="Proteomes" id="UP001257277">
    <property type="component" value="Unassembled WGS sequence"/>
</dbReference>
<dbReference type="PROSITE" id="PS50059">
    <property type="entry name" value="FKBP_PPIASE"/>
    <property type="match status" value="1"/>
</dbReference>
<feature type="domain" description="PPIase FKBP-type" evidence="5">
    <location>
        <begin position="90"/>
        <end position="177"/>
    </location>
</feature>
<evidence type="ECO:0000313" key="6">
    <source>
        <dbReference type="EMBL" id="MDT7832065.1"/>
    </source>
</evidence>
<reference evidence="6 7" key="1">
    <citation type="submission" date="2023-09" db="EMBL/GenBank/DDBJ databases">
        <title>Novel taxa isolated from Blanes Bay.</title>
        <authorList>
            <person name="Rey-Velasco X."/>
            <person name="Lucena T."/>
        </authorList>
    </citation>
    <scope>NUCLEOTIDE SEQUENCE [LARGE SCALE GENOMIC DNA]</scope>
    <source>
        <strain evidence="6 7">S356</strain>
    </source>
</reference>
<evidence type="ECO:0000256" key="4">
    <source>
        <dbReference type="RuleBase" id="RU003915"/>
    </source>
</evidence>
<dbReference type="Gene3D" id="3.10.50.40">
    <property type="match status" value="1"/>
</dbReference>
<evidence type="ECO:0000256" key="1">
    <source>
        <dbReference type="ARBA" id="ARBA00000971"/>
    </source>
</evidence>
<comment type="caution">
    <text evidence="6">The sequence shown here is derived from an EMBL/GenBank/DDBJ whole genome shotgun (WGS) entry which is preliminary data.</text>
</comment>
<comment type="catalytic activity">
    <reaction evidence="1 3 4">
        <text>[protein]-peptidylproline (omega=180) = [protein]-peptidylproline (omega=0)</text>
        <dbReference type="Rhea" id="RHEA:16237"/>
        <dbReference type="Rhea" id="RHEA-COMP:10747"/>
        <dbReference type="Rhea" id="RHEA-COMP:10748"/>
        <dbReference type="ChEBI" id="CHEBI:83833"/>
        <dbReference type="ChEBI" id="CHEBI:83834"/>
        <dbReference type="EC" id="5.2.1.8"/>
    </reaction>
</comment>
<evidence type="ECO:0000313" key="7">
    <source>
        <dbReference type="Proteomes" id="UP001257277"/>
    </source>
</evidence>
<gene>
    <name evidence="6" type="primary">gldI</name>
    <name evidence="6" type="ORF">RQM59_06715</name>
</gene>
<proteinExistence type="inferred from homology"/>
<dbReference type="EMBL" id="JAVTTO010000002">
    <property type="protein sequence ID" value="MDT7832065.1"/>
    <property type="molecule type" value="Genomic_DNA"/>
</dbReference>